<dbReference type="EMBL" id="JBITYG010000002">
    <property type="protein sequence ID" value="MFI9100830.1"/>
    <property type="molecule type" value="Genomic_DNA"/>
</dbReference>
<name>A0ABW8C640_9ACTN</name>
<feature type="region of interest" description="Disordered" evidence="1">
    <location>
        <begin position="1"/>
        <end position="77"/>
    </location>
</feature>
<organism evidence="2 3">
    <name type="scientific">Streptomyces fildesensis</name>
    <dbReference type="NCBI Taxonomy" id="375757"/>
    <lineage>
        <taxon>Bacteria</taxon>
        <taxon>Bacillati</taxon>
        <taxon>Actinomycetota</taxon>
        <taxon>Actinomycetes</taxon>
        <taxon>Kitasatosporales</taxon>
        <taxon>Streptomycetaceae</taxon>
        <taxon>Streptomyces</taxon>
    </lineage>
</organism>
<protein>
    <submittedName>
        <fullName evidence="2">Uncharacterized protein</fullName>
    </submittedName>
</protein>
<reference evidence="2 3" key="1">
    <citation type="submission" date="2024-10" db="EMBL/GenBank/DDBJ databases">
        <title>The Natural Products Discovery Center: Release of the First 8490 Sequenced Strains for Exploring Actinobacteria Biosynthetic Diversity.</title>
        <authorList>
            <person name="Kalkreuter E."/>
            <person name="Kautsar S.A."/>
            <person name="Yang D."/>
            <person name="Bader C.D."/>
            <person name="Teijaro C.N."/>
            <person name="Fluegel L."/>
            <person name="Davis C.M."/>
            <person name="Simpson J.R."/>
            <person name="Lauterbach L."/>
            <person name="Steele A.D."/>
            <person name="Gui C."/>
            <person name="Meng S."/>
            <person name="Li G."/>
            <person name="Viehrig K."/>
            <person name="Ye F."/>
            <person name="Su P."/>
            <person name="Kiefer A.F."/>
            <person name="Nichols A."/>
            <person name="Cepeda A.J."/>
            <person name="Yan W."/>
            <person name="Fan B."/>
            <person name="Jiang Y."/>
            <person name="Adhikari A."/>
            <person name="Zheng C.-J."/>
            <person name="Schuster L."/>
            <person name="Cowan T.M."/>
            <person name="Smanski M.J."/>
            <person name="Chevrette M.G."/>
            <person name="De Carvalho L.P.S."/>
            <person name="Shen B."/>
        </authorList>
    </citation>
    <scope>NUCLEOTIDE SEQUENCE [LARGE SCALE GENOMIC DNA]</scope>
    <source>
        <strain evidence="2 3">NPDC053399</strain>
    </source>
</reference>
<keyword evidence="3" id="KW-1185">Reference proteome</keyword>
<gene>
    <name evidence="2" type="ORF">ACIGXA_09905</name>
</gene>
<dbReference type="Proteomes" id="UP001614394">
    <property type="component" value="Unassembled WGS sequence"/>
</dbReference>
<evidence type="ECO:0000313" key="2">
    <source>
        <dbReference type="EMBL" id="MFI9100830.1"/>
    </source>
</evidence>
<evidence type="ECO:0000313" key="3">
    <source>
        <dbReference type="Proteomes" id="UP001614394"/>
    </source>
</evidence>
<proteinExistence type="predicted"/>
<comment type="caution">
    <text evidence="2">The sequence shown here is derived from an EMBL/GenBank/DDBJ whole genome shotgun (WGS) entry which is preliminary data.</text>
</comment>
<evidence type="ECO:0000256" key="1">
    <source>
        <dbReference type="SAM" id="MobiDB-lite"/>
    </source>
</evidence>
<accession>A0ABW8C640</accession>
<sequence length="204" mass="21977">MTDPIDSQYDTTPLPAAEGGDDQSEPGPDHGKDLSGLVPNDKVAWGEPPSFNDDPQKIPSDSGTESPAPGDPSGDLRIDLSAMRTTERALLTESRAAVATYEEVRAKVMAKKDTVFGQGAKSQGYYSNRLNHDGYIFVNGKDNPFAPAGEQFAADMNPAMERALLQAGMALEKLGEYIALINHSGQVYAHTDRECRFPDPPATH</sequence>
<dbReference type="RefSeq" id="WP_399646497.1">
    <property type="nucleotide sequence ID" value="NZ_JBITYG010000002.1"/>
</dbReference>